<keyword evidence="4" id="KW-0539">Nucleus</keyword>
<protein>
    <recommendedName>
        <fullName evidence="4">AT-hook motif nuclear-localized protein</fullName>
    </recommendedName>
</protein>
<evidence type="ECO:0000256" key="2">
    <source>
        <dbReference type="ARBA" id="ARBA00023125"/>
    </source>
</evidence>
<gene>
    <name evidence="7" type="ORF">DCAR_0311133</name>
</gene>
<dbReference type="GO" id="GO:0003680">
    <property type="term" value="F:minor groove of adenine-thymine-rich DNA binding"/>
    <property type="evidence" value="ECO:0007669"/>
    <property type="project" value="UniProtKB-UniRule"/>
</dbReference>
<feature type="domain" description="PPC" evidence="6">
    <location>
        <begin position="1"/>
        <end position="118"/>
    </location>
</feature>
<dbReference type="EMBL" id="CP093345">
    <property type="protein sequence ID" value="WOG91878.1"/>
    <property type="molecule type" value="Genomic_DNA"/>
</dbReference>
<comment type="function">
    <text evidence="4">Transcription factor that specifically binds AT-rich DNA sequences related to the nuclear matrix attachment regions (MARs).</text>
</comment>
<name>A0AAF0WP34_DAUCS</name>
<dbReference type="PANTHER" id="PTHR31500">
    <property type="entry name" value="AT-HOOK MOTIF NUCLEAR-LOCALIZED PROTEIN 9"/>
    <property type="match status" value="1"/>
</dbReference>
<sequence length="147" mass="15008">MSFSQNVPRTICILSGSGAISTVTLRHPASSGGTTTYEGLFNILSISGSFSLSKDGQQSRTGGLSISLACQDGRFLGGCVAGPLIAASPVQVVVGNFIEEECRDHDATNQIPSSATEKFIPGGDSTGPSSSPPSHGTHSESSGRATY</sequence>
<evidence type="ECO:0000256" key="1">
    <source>
        <dbReference type="ARBA" id="ARBA00023015"/>
    </source>
</evidence>
<keyword evidence="2 4" id="KW-0238">DNA-binding</keyword>
<keyword evidence="3 4" id="KW-0804">Transcription</keyword>
<dbReference type="AlphaFoldDB" id="A0AAF0WP34"/>
<dbReference type="PROSITE" id="PS51742">
    <property type="entry name" value="PPC"/>
    <property type="match status" value="1"/>
</dbReference>
<evidence type="ECO:0000259" key="6">
    <source>
        <dbReference type="PROSITE" id="PS51742"/>
    </source>
</evidence>
<comment type="subcellular location">
    <subcellularLocation>
        <location evidence="4">Nucleus</location>
    </subcellularLocation>
</comment>
<dbReference type="Proteomes" id="UP000077755">
    <property type="component" value="Chromosome 3"/>
</dbReference>
<evidence type="ECO:0000256" key="5">
    <source>
        <dbReference type="SAM" id="MobiDB-lite"/>
    </source>
</evidence>
<dbReference type="CDD" id="cd11378">
    <property type="entry name" value="DUF296"/>
    <property type="match status" value="1"/>
</dbReference>
<dbReference type="PANTHER" id="PTHR31500:SF57">
    <property type="entry name" value="AT-HOOK MOTIF NUCLEAR-LOCALIZED PROTEIN 10"/>
    <property type="match status" value="1"/>
</dbReference>
<dbReference type="Gene3D" id="3.30.1330.80">
    <property type="entry name" value="Hypothetical protein, similar to alpha- acetolactate decarboxylase, domain 2"/>
    <property type="match status" value="1"/>
</dbReference>
<reference evidence="7" key="1">
    <citation type="journal article" date="2016" name="Nat. Genet.">
        <title>A high-quality carrot genome assembly provides new insights into carotenoid accumulation and asterid genome evolution.</title>
        <authorList>
            <person name="Iorizzo M."/>
            <person name="Ellison S."/>
            <person name="Senalik D."/>
            <person name="Zeng P."/>
            <person name="Satapoomin P."/>
            <person name="Huang J."/>
            <person name="Bowman M."/>
            <person name="Iovene M."/>
            <person name="Sanseverino W."/>
            <person name="Cavagnaro P."/>
            <person name="Yildiz M."/>
            <person name="Macko-Podgorni A."/>
            <person name="Moranska E."/>
            <person name="Grzebelus E."/>
            <person name="Grzebelus D."/>
            <person name="Ashrafi H."/>
            <person name="Zheng Z."/>
            <person name="Cheng S."/>
            <person name="Spooner D."/>
            <person name="Van Deynze A."/>
            <person name="Simon P."/>
        </authorList>
    </citation>
    <scope>NUCLEOTIDE SEQUENCE</scope>
    <source>
        <tissue evidence="7">Leaf</tissue>
    </source>
</reference>
<dbReference type="InterPro" id="IPR005175">
    <property type="entry name" value="PPC_dom"/>
</dbReference>
<evidence type="ECO:0000313" key="7">
    <source>
        <dbReference type="EMBL" id="WOG91878.1"/>
    </source>
</evidence>
<dbReference type="GO" id="GO:0005634">
    <property type="term" value="C:nucleus"/>
    <property type="evidence" value="ECO:0007669"/>
    <property type="project" value="UniProtKB-SubCell"/>
</dbReference>
<comment type="domain">
    <text evidence="4">The PPC domain mediates interactions between AHL proteins.</text>
</comment>
<dbReference type="SUPFAM" id="SSF117856">
    <property type="entry name" value="AF0104/ALDC/Ptd012-like"/>
    <property type="match status" value="1"/>
</dbReference>
<proteinExistence type="predicted"/>
<keyword evidence="1 4" id="KW-0805">Transcription regulation</keyword>
<dbReference type="Pfam" id="PF03479">
    <property type="entry name" value="PCC"/>
    <property type="match status" value="1"/>
</dbReference>
<evidence type="ECO:0000256" key="4">
    <source>
        <dbReference type="RuleBase" id="RU367031"/>
    </source>
</evidence>
<reference evidence="7" key="2">
    <citation type="submission" date="2022-03" db="EMBL/GenBank/DDBJ databases">
        <title>Draft title - Genomic analysis of global carrot germplasm unveils the trajectory of domestication and the origin of high carotenoid orange carrot.</title>
        <authorList>
            <person name="Iorizzo M."/>
            <person name="Ellison S."/>
            <person name="Senalik D."/>
            <person name="Macko-Podgorni A."/>
            <person name="Grzebelus D."/>
            <person name="Bostan H."/>
            <person name="Rolling W."/>
            <person name="Curaba J."/>
            <person name="Simon P."/>
        </authorList>
    </citation>
    <scope>NUCLEOTIDE SEQUENCE</scope>
    <source>
        <tissue evidence="7">Leaf</tissue>
    </source>
</reference>
<evidence type="ECO:0000256" key="3">
    <source>
        <dbReference type="ARBA" id="ARBA00023163"/>
    </source>
</evidence>
<organism evidence="7 8">
    <name type="scientific">Daucus carota subsp. sativus</name>
    <name type="common">Carrot</name>
    <dbReference type="NCBI Taxonomy" id="79200"/>
    <lineage>
        <taxon>Eukaryota</taxon>
        <taxon>Viridiplantae</taxon>
        <taxon>Streptophyta</taxon>
        <taxon>Embryophyta</taxon>
        <taxon>Tracheophyta</taxon>
        <taxon>Spermatophyta</taxon>
        <taxon>Magnoliopsida</taxon>
        <taxon>eudicotyledons</taxon>
        <taxon>Gunneridae</taxon>
        <taxon>Pentapetalae</taxon>
        <taxon>asterids</taxon>
        <taxon>campanulids</taxon>
        <taxon>Apiales</taxon>
        <taxon>Apiaceae</taxon>
        <taxon>Apioideae</taxon>
        <taxon>Scandiceae</taxon>
        <taxon>Daucinae</taxon>
        <taxon>Daucus</taxon>
        <taxon>Daucus sect. Daucus</taxon>
    </lineage>
</organism>
<accession>A0AAF0WP34</accession>
<evidence type="ECO:0000313" key="8">
    <source>
        <dbReference type="Proteomes" id="UP000077755"/>
    </source>
</evidence>
<keyword evidence="8" id="KW-1185">Reference proteome</keyword>
<feature type="compositionally biased region" description="Low complexity" evidence="5">
    <location>
        <begin position="121"/>
        <end position="147"/>
    </location>
</feature>
<dbReference type="InterPro" id="IPR039605">
    <property type="entry name" value="AHL"/>
</dbReference>
<feature type="region of interest" description="Disordered" evidence="5">
    <location>
        <begin position="105"/>
        <end position="147"/>
    </location>
</feature>